<feature type="region of interest" description="Disordered" evidence="1">
    <location>
        <begin position="1"/>
        <end position="54"/>
    </location>
</feature>
<evidence type="ECO:0000259" key="2">
    <source>
        <dbReference type="PROSITE" id="PS51747"/>
    </source>
</evidence>
<evidence type="ECO:0000313" key="3">
    <source>
        <dbReference type="EMBL" id="SFL67378.1"/>
    </source>
</evidence>
<dbReference type="Gene3D" id="3.40.140.10">
    <property type="entry name" value="Cytidine Deaminase, domain 2"/>
    <property type="match status" value="1"/>
</dbReference>
<accession>A0A1I4JLB9</accession>
<organism evidence="3 4">
    <name type="scientific">Halogranum rubrum</name>
    <dbReference type="NCBI Taxonomy" id="553466"/>
    <lineage>
        <taxon>Archaea</taxon>
        <taxon>Methanobacteriati</taxon>
        <taxon>Methanobacteriota</taxon>
        <taxon>Stenosarchaea group</taxon>
        <taxon>Halobacteria</taxon>
        <taxon>Halobacteriales</taxon>
        <taxon>Haloferacaceae</taxon>
    </lineage>
</organism>
<dbReference type="PROSITE" id="PS51747">
    <property type="entry name" value="CYT_DCMP_DEAMINASES_2"/>
    <property type="match status" value="1"/>
</dbReference>
<sequence length="160" mass="17066">MSEQTQMRLGNENSILSRGRVRRLSPEDLEVASPEDPTEQLTDSERAGELRESAVEAASAGIGAAVVTADGDVYTGCPVEGKGWGVHAIELAVSKAVSEGTGSVSEVAVFSEDGESGLCGRCLQAIADSRDDDVTVQIVDAEDCVERFDFDELYPALWRK</sequence>
<feature type="compositionally biased region" description="Basic and acidic residues" evidence="1">
    <location>
        <begin position="43"/>
        <end position="54"/>
    </location>
</feature>
<feature type="domain" description="CMP/dCMP-type deaminase" evidence="2">
    <location>
        <begin position="45"/>
        <end position="160"/>
    </location>
</feature>
<reference evidence="4" key="1">
    <citation type="submission" date="2016-10" db="EMBL/GenBank/DDBJ databases">
        <authorList>
            <person name="Varghese N."/>
            <person name="Submissions S."/>
        </authorList>
    </citation>
    <scope>NUCLEOTIDE SEQUENCE [LARGE SCALE GENOMIC DNA]</scope>
    <source>
        <strain evidence="4">CGMCC 1.7738</strain>
    </source>
</reference>
<dbReference type="Pfam" id="PF00383">
    <property type="entry name" value="dCMP_cyt_deam_1"/>
    <property type="match status" value="1"/>
</dbReference>
<dbReference type="RefSeq" id="WP_143085801.1">
    <property type="nucleotide sequence ID" value="NZ_FOTC01000012.1"/>
</dbReference>
<dbReference type="AlphaFoldDB" id="A0A1I4JLB9"/>
<feature type="compositionally biased region" description="Polar residues" evidence="1">
    <location>
        <begin position="1"/>
        <end position="16"/>
    </location>
</feature>
<proteinExistence type="predicted"/>
<evidence type="ECO:0000256" key="1">
    <source>
        <dbReference type="SAM" id="MobiDB-lite"/>
    </source>
</evidence>
<dbReference type="SUPFAM" id="SSF53927">
    <property type="entry name" value="Cytidine deaminase-like"/>
    <property type="match status" value="1"/>
</dbReference>
<dbReference type="InterPro" id="IPR002125">
    <property type="entry name" value="CMP_dCMP_dom"/>
</dbReference>
<dbReference type="InterPro" id="IPR016193">
    <property type="entry name" value="Cytidine_deaminase-like"/>
</dbReference>
<gene>
    <name evidence="3" type="ORF">SAMN04487950_4566</name>
</gene>
<protein>
    <submittedName>
        <fullName evidence="3">Cytidine deaminase</fullName>
    </submittedName>
</protein>
<dbReference type="Proteomes" id="UP000199607">
    <property type="component" value="Unassembled WGS sequence"/>
</dbReference>
<dbReference type="CDD" id="cd01283">
    <property type="entry name" value="cytidine_deaminase"/>
    <property type="match status" value="1"/>
</dbReference>
<dbReference type="GO" id="GO:0003824">
    <property type="term" value="F:catalytic activity"/>
    <property type="evidence" value="ECO:0007669"/>
    <property type="project" value="InterPro"/>
</dbReference>
<dbReference type="EMBL" id="FOTC01000012">
    <property type="protein sequence ID" value="SFL67378.1"/>
    <property type="molecule type" value="Genomic_DNA"/>
</dbReference>
<evidence type="ECO:0000313" key="4">
    <source>
        <dbReference type="Proteomes" id="UP000199607"/>
    </source>
</evidence>
<dbReference type="STRING" id="553466.SAMN04487950_4566"/>
<keyword evidence="4" id="KW-1185">Reference proteome</keyword>
<name>A0A1I4JLB9_9EURY</name>